<gene>
    <name evidence="2" type="ORF">H9L22_13395</name>
</gene>
<dbReference type="SUPFAM" id="SSF54593">
    <property type="entry name" value="Glyoxalase/Bleomycin resistance protein/Dihydroxybiphenyl dioxygenase"/>
    <property type="match status" value="1"/>
</dbReference>
<dbReference type="InterPro" id="IPR029068">
    <property type="entry name" value="Glyas_Bleomycin-R_OHBP_Dase"/>
</dbReference>
<keyword evidence="3" id="KW-1185">Reference proteome</keyword>
<dbReference type="Pfam" id="PF13468">
    <property type="entry name" value="Glyoxalase_3"/>
    <property type="match status" value="1"/>
</dbReference>
<organism evidence="2 3">
    <name type="scientific">Tessaracoccus defluvii</name>
    <dbReference type="NCBI Taxonomy" id="1285901"/>
    <lineage>
        <taxon>Bacteria</taxon>
        <taxon>Bacillati</taxon>
        <taxon>Actinomycetota</taxon>
        <taxon>Actinomycetes</taxon>
        <taxon>Propionibacteriales</taxon>
        <taxon>Propionibacteriaceae</taxon>
        <taxon>Tessaracoccus</taxon>
    </lineage>
</organism>
<name>A0A7H0H3V9_9ACTN</name>
<proteinExistence type="predicted"/>
<protein>
    <submittedName>
        <fullName evidence="2">VOC family protein</fullName>
    </submittedName>
</protein>
<dbReference type="Proteomes" id="UP000516117">
    <property type="component" value="Chromosome"/>
</dbReference>
<dbReference type="AlphaFoldDB" id="A0A7H0H3V9"/>
<evidence type="ECO:0000313" key="3">
    <source>
        <dbReference type="Proteomes" id="UP000516117"/>
    </source>
</evidence>
<accession>A0A7H0H3V9</accession>
<dbReference type="Gene3D" id="3.10.180.10">
    <property type="entry name" value="2,3-Dihydroxybiphenyl 1,2-Dioxygenase, domain 1"/>
    <property type="match status" value="1"/>
</dbReference>
<dbReference type="PANTHER" id="PTHR40265">
    <property type="entry name" value="BLL2707 PROTEIN"/>
    <property type="match status" value="1"/>
</dbReference>
<evidence type="ECO:0000313" key="2">
    <source>
        <dbReference type="EMBL" id="QNP55225.1"/>
    </source>
</evidence>
<evidence type="ECO:0000259" key="1">
    <source>
        <dbReference type="Pfam" id="PF13468"/>
    </source>
</evidence>
<dbReference type="InterPro" id="IPR025870">
    <property type="entry name" value="Glyoxalase-like_dom"/>
</dbReference>
<sequence length="215" mass="22087">MSAIPTDLDHIVLAGPDLAAVVAGFEQLTGVRGAPGGKHPTGTENHLVAFTVGGRRTRHYLELIGPTAGVEASEVETFGISRRSGPGVATFAIHPADVDAVHAEASSAGVRLGDLRPLSRRKPDGDLLEWRVSGGPGRDPDPAVPFLIDWADTPHPALGDLPTIELVSVTVTHPEPEALRATYAALGLDADIVAGPAPAISFTVVASDGGLVTVA</sequence>
<dbReference type="PANTHER" id="PTHR40265:SF1">
    <property type="entry name" value="GLYOXALASE-LIKE DOMAIN-CONTAINING PROTEIN"/>
    <property type="match status" value="1"/>
</dbReference>
<dbReference type="KEGG" id="tdf:H9L22_13395"/>
<feature type="domain" description="Glyoxalase-like" evidence="1">
    <location>
        <begin position="8"/>
        <end position="186"/>
    </location>
</feature>
<dbReference type="RefSeq" id="WP_187720361.1">
    <property type="nucleotide sequence ID" value="NZ_BAABBL010000014.1"/>
</dbReference>
<dbReference type="EMBL" id="CP060789">
    <property type="protein sequence ID" value="QNP55225.1"/>
    <property type="molecule type" value="Genomic_DNA"/>
</dbReference>
<reference evidence="2 3" key="1">
    <citation type="submission" date="2020-08" db="EMBL/GenBank/DDBJ databases">
        <title>Genome sequence of Tessaracoccus defluvii JCM 17540T.</title>
        <authorList>
            <person name="Hyun D.-W."/>
            <person name="Bae J.-W."/>
        </authorList>
    </citation>
    <scope>NUCLEOTIDE SEQUENCE [LARGE SCALE GENOMIC DNA]</scope>
    <source>
        <strain evidence="2 3">JCM 17540</strain>
    </source>
</reference>